<evidence type="ECO:0000313" key="2">
    <source>
        <dbReference type="Proteomes" id="UP000694892"/>
    </source>
</evidence>
<sequence>MTKVCNIHATAIQYTAPAQVTPFNSCVSYYCVTFPSRMKQRKTKKKTFLMAVNCRQRKSRTDFMIKKTQRVTSASLCSRRVNVG</sequence>
<organism evidence="1 2">
    <name type="scientific">Xenopus laevis</name>
    <name type="common">African clawed frog</name>
    <dbReference type="NCBI Taxonomy" id="8355"/>
    <lineage>
        <taxon>Eukaryota</taxon>
        <taxon>Metazoa</taxon>
        <taxon>Chordata</taxon>
        <taxon>Craniata</taxon>
        <taxon>Vertebrata</taxon>
        <taxon>Euteleostomi</taxon>
        <taxon>Amphibia</taxon>
        <taxon>Batrachia</taxon>
        <taxon>Anura</taxon>
        <taxon>Pipoidea</taxon>
        <taxon>Pipidae</taxon>
        <taxon>Xenopodinae</taxon>
        <taxon>Xenopus</taxon>
        <taxon>Xenopus</taxon>
    </lineage>
</organism>
<proteinExistence type="predicted"/>
<gene>
    <name evidence="1" type="ORF">XELAEV_18043474mg</name>
</gene>
<dbReference type="Proteomes" id="UP000694892">
    <property type="component" value="Chromosome 9_10L"/>
</dbReference>
<accession>A0A974BX27</accession>
<name>A0A974BX27_XENLA</name>
<protein>
    <submittedName>
        <fullName evidence="1">Uncharacterized protein</fullName>
    </submittedName>
</protein>
<dbReference type="EMBL" id="CM004482">
    <property type="protein sequence ID" value="OCT62393.1"/>
    <property type="molecule type" value="Genomic_DNA"/>
</dbReference>
<dbReference type="AlphaFoldDB" id="A0A974BX27"/>
<reference evidence="2" key="1">
    <citation type="journal article" date="2016" name="Nature">
        <title>Genome evolution in the allotetraploid frog Xenopus laevis.</title>
        <authorList>
            <person name="Session A.M."/>
            <person name="Uno Y."/>
            <person name="Kwon T."/>
            <person name="Chapman J.A."/>
            <person name="Toyoda A."/>
            <person name="Takahashi S."/>
            <person name="Fukui A."/>
            <person name="Hikosaka A."/>
            <person name="Suzuki A."/>
            <person name="Kondo M."/>
            <person name="van Heeringen S.J."/>
            <person name="Quigley I."/>
            <person name="Heinz S."/>
            <person name="Ogino H."/>
            <person name="Ochi H."/>
            <person name="Hellsten U."/>
            <person name="Lyons J.B."/>
            <person name="Simakov O."/>
            <person name="Putnam N."/>
            <person name="Stites J."/>
            <person name="Kuroki Y."/>
            <person name="Tanaka T."/>
            <person name="Michiue T."/>
            <person name="Watanabe M."/>
            <person name="Bogdanovic O."/>
            <person name="Lister R."/>
            <person name="Georgiou G."/>
            <person name="Paranjpe S.S."/>
            <person name="van Kruijsbergen I."/>
            <person name="Shu S."/>
            <person name="Carlson J."/>
            <person name="Kinoshita T."/>
            <person name="Ohta Y."/>
            <person name="Mawaribuchi S."/>
            <person name="Jenkins J."/>
            <person name="Grimwood J."/>
            <person name="Schmutz J."/>
            <person name="Mitros T."/>
            <person name="Mozaffari S.V."/>
            <person name="Suzuki Y."/>
            <person name="Haramoto Y."/>
            <person name="Yamamoto T.S."/>
            <person name="Takagi C."/>
            <person name="Heald R."/>
            <person name="Miller K."/>
            <person name="Haudenschild C."/>
            <person name="Kitzman J."/>
            <person name="Nakayama T."/>
            <person name="Izutsu Y."/>
            <person name="Robert J."/>
            <person name="Fortriede J."/>
            <person name="Burns K."/>
            <person name="Lotay V."/>
            <person name="Karimi K."/>
            <person name="Yasuoka Y."/>
            <person name="Dichmann D.S."/>
            <person name="Flajnik M.F."/>
            <person name="Houston D.W."/>
            <person name="Shendure J."/>
            <person name="DuPasquier L."/>
            <person name="Vize P.D."/>
            <person name="Zorn A.M."/>
            <person name="Ito M."/>
            <person name="Marcotte E.M."/>
            <person name="Wallingford J.B."/>
            <person name="Ito Y."/>
            <person name="Asashima M."/>
            <person name="Ueno N."/>
            <person name="Matsuda Y."/>
            <person name="Veenstra G.J."/>
            <person name="Fujiyama A."/>
            <person name="Harland R.M."/>
            <person name="Taira M."/>
            <person name="Rokhsar D.S."/>
        </authorList>
    </citation>
    <scope>NUCLEOTIDE SEQUENCE [LARGE SCALE GENOMIC DNA]</scope>
    <source>
        <strain evidence="2">J</strain>
    </source>
</reference>
<evidence type="ECO:0000313" key="1">
    <source>
        <dbReference type="EMBL" id="OCT62393.1"/>
    </source>
</evidence>